<dbReference type="Proteomes" id="UP001226691">
    <property type="component" value="Unassembled WGS sequence"/>
</dbReference>
<reference evidence="2 3" key="1">
    <citation type="submission" date="2023-07" db="EMBL/GenBank/DDBJ databases">
        <title>Functional and genomic diversity of the sorghum phyllosphere microbiome.</title>
        <authorList>
            <person name="Shade A."/>
        </authorList>
    </citation>
    <scope>NUCLEOTIDE SEQUENCE [LARGE SCALE GENOMIC DNA]</scope>
    <source>
        <strain evidence="2 3">SORGH_AS_1207</strain>
    </source>
</reference>
<keyword evidence="2" id="KW-0969">Cilium</keyword>
<sequence>MPWIIIIVLGVLSLIAAVVRVAMIISEGRIDGGTIVGAFGSLIGGIACTSFGWTTLSRSRNPIEGNDER</sequence>
<keyword evidence="2" id="KW-0282">Flagellum</keyword>
<dbReference type="EMBL" id="JAUTBF010000001">
    <property type="protein sequence ID" value="MDQ1124883.1"/>
    <property type="molecule type" value="Genomic_DNA"/>
</dbReference>
<accession>A0ABU0TZ01</accession>
<keyword evidence="1" id="KW-0812">Transmembrane</keyword>
<keyword evidence="1" id="KW-0472">Membrane</keyword>
<protein>
    <submittedName>
        <fullName evidence="2">Flagellar basal body-associated protein FliL</fullName>
    </submittedName>
</protein>
<feature type="transmembrane region" description="Helical" evidence="1">
    <location>
        <begin position="6"/>
        <end position="25"/>
    </location>
</feature>
<keyword evidence="1" id="KW-1133">Transmembrane helix</keyword>
<keyword evidence="3" id="KW-1185">Reference proteome</keyword>
<evidence type="ECO:0000313" key="2">
    <source>
        <dbReference type="EMBL" id="MDQ1124883.1"/>
    </source>
</evidence>
<evidence type="ECO:0000313" key="3">
    <source>
        <dbReference type="Proteomes" id="UP001226691"/>
    </source>
</evidence>
<comment type="caution">
    <text evidence="2">The sequence shown here is derived from an EMBL/GenBank/DDBJ whole genome shotgun (WGS) entry which is preliminary data.</text>
</comment>
<organism evidence="2 3">
    <name type="scientific">Microbacterium trichothecenolyticum</name>
    <name type="common">Aureobacterium trichothecenolyticum</name>
    <dbReference type="NCBI Taxonomy" id="69370"/>
    <lineage>
        <taxon>Bacteria</taxon>
        <taxon>Bacillati</taxon>
        <taxon>Actinomycetota</taxon>
        <taxon>Actinomycetes</taxon>
        <taxon>Micrococcales</taxon>
        <taxon>Microbacteriaceae</taxon>
        <taxon>Microbacterium</taxon>
    </lineage>
</organism>
<keyword evidence="2" id="KW-0966">Cell projection</keyword>
<feature type="transmembrane region" description="Helical" evidence="1">
    <location>
        <begin position="32"/>
        <end position="53"/>
    </location>
</feature>
<name>A0ABU0TZ01_MICTR</name>
<proteinExistence type="predicted"/>
<gene>
    <name evidence="2" type="ORF">QE412_003456</name>
</gene>
<evidence type="ECO:0000256" key="1">
    <source>
        <dbReference type="SAM" id="Phobius"/>
    </source>
</evidence>